<gene>
    <name evidence="1" type="ORF">B0I33_10392</name>
</gene>
<dbReference type="NCBIfam" id="TIGR01509">
    <property type="entry name" value="HAD-SF-IA-v3"/>
    <property type="match status" value="1"/>
</dbReference>
<protein>
    <submittedName>
        <fullName evidence="1">HAD superfamily hydrolase (TIGR01509 family)</fullName>
    </submittedName>
</protein>
<dbReference type="SUPFAM" id="SSF56784">
    <property type="entry name" value="HAD-like"/>
    <property type="match status" value="1"/>
</dbReference>
<dbReference type="OrthoDB" id="9795007at2"/>
<dbReference type="EMBL" id="PVNH01000003">
    <property type="protein sequence ID" value="PRX49059.1"/>
    <property type="molecule type" value="Genomic_DNA"/>
</dbReference>
<name>A0A2T0LY69_9PSEU</name>
<organism evidence="1 2">
    <name type="scientific">Prauserella shujinwangii</name>
    <dbReference type="NCBI Taxonomy" id="1453103"/>
    <lineage>
        <taxon>Bacteria</taxon>
        <taxon>Bacillati</taxon>
        <taxon>Actinomycetota</taxon>
        <taxon>Actinomycetes</taxon>
        <taxon>Pseudonocardiales</taxon>
        <taxon>Pseudonocardiaceae</taxon>
        <taxon>Prauserella</taxon>
    </lineage>
</organism>
<evidence type="ECO:0000313" key="2">
    <source>
        <dbReference type="Proteomes" id="UP000238362"/>
    </source>
</evidence>
<dbReference type="PANTHER" id="PTHR43611">
    <property type="entry name" value="ALPHA-D-GLUCOSE 1-PHOSPHATE PHOSPHATASE"/>
    <property type="match status" value="1"/>
</dbReference>
<dbReference type="GO" id="GO:0016787">
    <property type="term" value="F:hydrolase activity"/>
    <property type="evidence" value="ECO:0007669"/>
    <property type="project" value="UniProtKB-KW"/>
</dbReference>
<dbReference type="InterPro" id="IPR023214">
    <property type="entry name" value="HAD_sf"/>
</dbReference>
<dbReference type="RefSeq" id="WP_106177784.1">
    <property type="nucleotide sequence ID" value="NZ_PVNH01000003.1"/>
</dbReference>
<dbReference type="InterPro" id="IPR006439">
    <property type="entry name" value="HAD-SF_hydro_IA"/>
</dbReference>
<dbReference type="AlphaFoldDB" id="A0A2T0LY69"/>
<keyword evidence="1" id="KW-0378">Hydrolase</keyword>
<accession>A0A2T0LY69</accession>
<keyword evidence="2" id="KW-1185">Reference proteome</keyword>
<dbReference type="InterPro" id="IPR036412">
    <property type="entry name" value="HAD-like_sf"/>
</dbReference>
<comment type="caution">
    <text evidence="1">The sequence shown here is derived from an EMBL/GenBank/DDBJ whole genome shotgun (WGS) entry which is preliminary data.</text>
</comment>
<sequence>MLRGIVVDYAGVLTEPDAGRLLAALETARSAGVRTALLSNAEGGGPVRRRLASWFDALVFSGEAGVAKPDAAAFRLVAARLDLPTASCVFVDDAAGNVAGAVAAGMVGVHHVSVRETLAELAALFPGVVETSDAG</sequence>
<dbReference type="Proteomes" id="UP000238362">
    <property type="component" value="Unassembled WGS sequence"/>
</dbReference>
<reference evidence="1 2" key="1">
    <citation type="submission" date="2018-03" db="EMBL/GenBank/DDBJ databases">
        <title>Genomic Encyclopedia of Type Strains, Phase III (KMG-III): the genomes of soil and plant-associated and newly described type strains.</title>
        <authorList>
            <person name="Whitman W."/>
        </authorList>
    </citation>
    <scope>NUCLEOTIDE SEQUENCE [LARGE SCALE GENOMIC DNA]</scope>
    <source>
        <strain evidence="1 2">CGMCC 4.7125</strain>
    </source>
</reference>
<dbReference type="PANTHER" id="PTHR43611:SF3">
    <property type="entry name" value="FLAVIN MONONUCLEOTIDE HYDROLASE 1, CHLOROPLATIC"/>
    <property type="match status" value="1"/>
</dbReference>
<dbReference type="Gene3D" id="3.40.50.1000">
    <property type="entry name" value="HAD superfamily/HAD-like"/>
    <property type="match status" value="1"/>
</dbReference>
<dbReference type="Pfam" id="PF00702">
    <property type="entry name" value="Hydrolase"/>
    <property type="match status" value="1"/>
</dbReference>
<evidence type="ECO:0000313" key="1">
    <source>
        <dbReference type="EMBL" id="PRX49059.1"/>
    </source>
</evidence>
<proteinExistence type="predicted"/>